<comment type="pathway">
    <text evidence="1">Cell wall biogenesis; peptidoglycan biosynthesis.</text>
</comment>
<dbReference type="Gene3D" id="2.40.440.10">
    <property type="entry name" value="L,D-transpeptidase catalytic domain-like"/>
    <property type="match status" value="1"/>
</dbReference>
<evidence type="ECO:0000313" key="8">
    <source>
        <dbReference type="EMBL" id="MBL7559912.1"/>
    </source>
</evidence>
<evidence type="ECO:0000313" key="9">
    <source>
        <dbReference type="Proteomes" id="UP000605013"/>
    </source>
</evidence>
<keyword evidence="6" id="KW-0961">Cell wall biogenesis/degradation</keyword>
<dbReference type="SUPFAM" id="SSF141523">
    <property type="entry name" value="L,D-transpeptidase catalytic domain-like"/>
    <property type="match status" value="1"/>
</dbReference>
<keyword evidence="5" id="KW-0573">Peptidoglycan synthesis</keyword>
<keyword evidence="4" id="KW-0133">Cell shape</keyword>
<dbReference type="RefSeq" id="WP_203000319.1">
    <property type="nucleotide sequence ID" value="NZ_JAEMEF010000006.1"/>
</dbReference>
<evidence type="ECO:0000256" key="5">
    <source>
        <dbReference type="ARBA" id="ARBA00022984"/>
    </source>
</evidence>
<evidence type="ECO:0000256" key="6">
    <source>
        <dbReference type="ARBA" id="ARBA00023316"/>
    </source>
</evidence>
<proteinExistence type="inferred from homology"/>
<gene>
    <name evidence="8" type="ORF">JAO71_08870</name>
</gene>
<name>A0ABS1WLB5_9FLAO</name>
<evidence type="ECO:0000256" key="3">
    <source>
        <dbReference type="ARBA" id="ARBA00022679"/>
    </source>
</evidence>
<dbReference type="InterPro" id="IPR005490">
    <property type="entry name" value="LD_TPept_cat_dom"/>
</dbReference>
<dbReference type="Proteomes" id="UP000605013">
    <property type="component" value="Unassembled WGS sequence"/>
</dbReference>
<keyword evidence="3" id="KW-0808">Transferase</keyword>
<dbReference type="InterPro" id="IPR038063">
    <property type="entry name" value="Transpep_catalytic_dom"/>
</dbReference>
<evidence type="ECO:0000256" key="4">
    <source>
        <dbReference type="ARBA" id="ARBA00022960"/>
    </source>
</evidence>
<feature type="domain" description="L,D-TPase catalytic" evidence="7">
    <location>
        <begin position="112"/>
        <end position="211"/>
    </location>
</feature>
<accession>A0ABS1WLB5</accession>
<dbReference type="EMBL" id="JAEMEF010000006">
    <property type="protein sequence ID" value="MBL7559912.1"/>
    <property type="molecule type" value="Genomic_DNA"/>
</dbReference>
<evidence type="ECO:0000256" key="2">
    <source>
        <dbReference type="ARBA" id="ARBA00005992"/>
    </source>
</evidence>
<comment type="similarity">
    <text evidence="2">Belongs to the YkuD family.</text>
</comment>
<sequence length="261" mass="29248">MLEDKINNLCFWDQITDGDVAEADQHYNGKEKPEEKRTFPVDSSSIYHFHPIAFVEHMKLITGGINHTFDNKHTAKANEVYINVITPKSRDLQGPLVVFNSSGVLFKTHSLARGSNSNRLKAEGNGDTPTGKTTTVYYPKKRVGHTSFGNHGMIMLEGTTGEFKKATNNGRTGIAIHSGHTNGYGSAINDKGDLMSTYGCVRVYNSAMKELGKLYTKLKNEGKIIYCYIEDYDGDIKDVYKFYDLKVDPKDKEQSKRSNTQ</sequence>
<comment type="caution">
    <text evidence="8">The sequence shown here is derived from an EMBL/GenBank/DDBJ whole genome shotgun (WGS) entry which is preliminary data.</text>
</comment>
<protein>
    <submittedName>
        <fullName evidence="8">L,D-transpeptidase</fullName>
    </submittedName>
</protein>
<keyword evidence="9" id="KW-1185">Reference proteome</keyword>
<organism evidence="8 9">
    <name type="scientific">Olleya sediminilitoris</name>
    <dbReference type="NCBI Taxonomy" id="2795739"/>
    <lineage>
        <taxon>Bacteria</taxon>
        <taxon>Pseudomonadati</taxon>
        <taxon>Bacteroidota</taxon>
        <taxon>Flavobacteriia</taxon>
        <taxon>Flavobacteriales</taxon>
        <taxon>Flavobacteriaceae</taxon>
    </lineage>
</organism>
<evidence type="ECO:0000256" key="1">
    <source>
        <dbReference type="ARBA" id="ARBA00004752"/>
    </source>
</evidence>
<reference evidence="8 9" key="1">
    <citation type="submission" date="2020-12" db="EMBL/GenBank/DDBJ databases">
        <title>Olleya sediminilitoris sp. nov., isolated from a tidal flat.</title>
        <authorList>
            <person name="Park S."/>
            <person name="Yoon J.-H."/>
        </authorList>
    </citation>
    <scope>NUCLEOTIDE SEQUENCE [LARGE SCALE GENOMIC DNA]</scope>
    <source>
        <strain evidence="8 9">YSTF-M6</strain>
    </source>
</reference>
<dbReference type="CDD" id="cd16913">
    <property type="entry name" value="YkuD_like"/>
    <property type="match status" value="1"/>
</dbReference>
<dbReference type="Pfam" id="PF03734">
    <property type="entry name" value="YkuD"/>
    <property type="match status" value="1"/>
</dbReference>
<evidence type="ECO:0000259" key="7">
    <source>
        <dbReference type="Pfam" id="PF03734"/>
    </source>
</evidence>